<dbReference type="PROSITE" id="PS50949">
    <property type="entry name" value="HTH_GNTR"/>
    <property type="match status" value="1"/>
</dbReference>
<dbReference type="AlphaFoldDB" id="A0A7X8TJA0"/>
<dbReference type="InterPro" id="IPR015421">
    <property type="entry name" value="PyrdxlP-dep_Trfase_major"/>
</dbReference>
<dbReference type="EMBL" id="JABAHY010000003">
    <property type="protein sequence ID" value="NLS09362.1"/>
    <property type="molecule type" value="Genomic_DNA"/>
</dbReference>
<dbReference type="GO" id="GO:0030170">
    <property type="term" value="F:pyridoxal phosphate binding"/>
    <property type="evidence" value="ECO:0007669"/>
    <property type="project" value="InterPro"/>
</dbReference>
<dbReference type="Pfam" id="PF00392">
    <property type="entry name" value="GntR"/>
    <property type="match status" value="1"/>
</dbReference>
<dbReference type="InterPro" id="IPR036388">
    <property type="entry name" value="WH-like_DNA-bd_sf"/>
</dbReference>
<evidence type="ECO:0000259" key="6">
    <source>
        <dbReference type="PROSITE" id="PS50949"/>
    </source>
</evidence>
<evidence type="ECO:0000313" key="8">
    <source>
        <dbReference type="Proteomes" id="UP000523139"/>
    </source>
</evidence>
<dbReference type="GO" id="GO:0008483">
    <property type="term" value="F:transaminase activity"/>
    <property type="evidence" value="ECO:0007669"/>
    <property type="project" value="UniProtKB-KW"/>
</dbReference>
<comment type="caution">
    <text evidence="7">The sequence shown here is derived from an EMBL/GenBank/DDBJ whole genome shotgun (WGS) entry which is preliminary data.</text>
</comment>
<sequence>MRHAFPMDLIIDAAPQGVSARAHLVDQLRNALLAGQLHAGQPMPSTRVLAQAAGISRGTAVAAYEELAGEGYVEIVPGSGTFVAEGLPSLEGRTSIKTAPADSVLSPASDSEGDSLINLSPGSPSTTFSGHRDWTAAWRRAQSAKLPALVPPPEGSAELRERIAEHLHTARGVACDPEEVLVTAGTSDAIGLLVHGLRARGDRLRMATENPGYTKAREVLNQLGATPVPIPLVDGGMDIEELSNHSGALDAVILTPSHQYPLGGRLPVASRLSVLEWARNSEAVVIEDDYDSEFRHGAAPLPAIASLDEEGRVVMVGSFSKTLTPWLRCGYLLVRDPLLRDRMISTRRALGQPVSGIIQQVLAEFMRSGGLRRHLGRVSREYAHRRALVLATTEDLAPEVRTHALEGGLHATLTWTTGITAESITAQLKHLRVAVTPLSRYYYESDCPDQQGIVIGYGAPTDLELRTALQQIRQVLLEIRE</sequence>
<keyword evidence="7" id="KW-0808">Transferase</keyword>
<feature type="domain" description="HTH gntR-type" evidence="6">
    <location>
        <begin position="18"/>
        <end position="86"/>
    </location>
</feature>
<evidence type="ECO:0000256" key="3">
    <source>
        <dbReference type="ARBA" id="ARBA00023015"/>
    </source>
</evidence>
<dbReference type="GO" id="GO:0003677">
    <property type="term" value="F:DNA binding"/>
    <property type="evidence" value="ECO:0007669"/>
    <property type="project" value="UniProtKB-KW"/>
</dbReference>
<proteinExistence type="inferred from homology"/>
<keyword evidence="7" id="KW-0032">Aminotransferase</keyword>
<reference evidence="7 8" key="1">
    <citation type="submission" date="2020-04" db="EMBL/GenBank/DDBJ databases">
        <title>Nesterenkonia sp. nov., isolated from marine sediment.</title>
        <authorList>
            <person name="Zhang G."/>
        </authorList>
    </citation>
    <scope>NUCLEOTIDE SEQUENCE [LARGE SCALE GENOMIC DNA]</scope>
    <source>
        <strain evidence="7 8">MY13</strain>
    </source>
</reference>
<name>A0A7X8TJA0_9MICC</name>
<dbReference type="InterPro" id="IPR015424">
    <property type="entry name" value="PyrdxlP-dep_Trfase"/>
</dbReference>
<dbReference type="CDD" id="cd00609">
    <property type="entry name" value="AAT_like"/>
    <property type="match status" value="1"/>
</dbReference>
<dbReference type="Proteomes" id="UP000523139">
    <property type="component" value="Unassembled WGS sequence"/>
</dbReference>
<dbReference type="Gene3D" id="1.10.10.10">
    <property type="entry name" value="Winged helix-like DNA-binding domain superfamily/Winged helix DNA-binding domain"/>
    <property type="match status" value="1"/>
</dbReference>
<dbReference type="PANTHER" id="PTHR46577:SF1">
    <property type="entry name" value="HTH-TYPE TRANSCRIPTIONAL REGULATORY PROTEIN GABR"/>
    <property type="match status" value="1"/>
</dbReference>
<keyword evidence="3" id="KW-0805">Transcription regulation</keyword>
<dbReference type="PANTHER" id="PTHR46577">
    <property type="entry name" value="HTH-TYPE TRANSCRIPTIONAL REGULATORY PROTEIN GABR"/>
    <property type="match status" value="1"/>
</dbReference>
<evidence type="ECO:0000256" key="2">
    <source>
        <dbReference type="ARBA" id="ARBA00022898"/>
    </source>
</evidence>
<evidence type="ECO:0000256" key="5">
    <source>
        <dbReference type="ARBA" id="ARBA00023163"/>
    </source>
</evidence>
<evidence type="ECO:0000313" key="7">
    <source>
        <dbReference type="EMBL" id="NLS09362.1"/>
    </source>
</evidence>
<dbReference type="InterPro" id="IPR004839">
    <property type="entry name" value="Aminotransferase_I/II_large"/>
</dbReference>
<dbReference type="InterPro" id="IPR036390">
    <property type="entry name" value="WH_DNA-bd_sf"/>
</dbReference>
<dbReference type="InterPro" id="IPR051446">
    <property type="entry name" value="HTH_trans_reg/aminotransferase"/>
</dbReference>
<dbReference type="Gene3D" id="3.40.640.10">
    <property type="entry name" value="Type I PLP-dependent aspartate aminotransferase-like (Major domain)"/>
    <property type="match status" value="1"/>
</dbReference>
<keyword evidence="4" id="KW-0238">DNA-binding</keyword>
<evidence type="ECO:0000256" key="1">
    <source>
        <dbReference type="ARBA" id="ARBA00005384"/>
    </source>
</evidence>
<gene>
    <name evidence="7" type="ORF">HGQ17_04935</name>
</gene>
<dbReference type="GO" id="GO:0003700">
    <property type="term" value="F:DNA-binding transcription factor activity"/>
    <property type="evidence" value="ECO:0007669"/>
    <property type="project" value="InterPro"/>
</dbReference>
<keyword evidence="8" id="KW-1185">Reference proteome</keyword>
<dbReference type="SUPFAM" id="SSF53383">
    <property type="entry name" value="PLP-dependent transferases"/>
    <property type="match status" value="1"/>
</dbReference>
<dbReference type="SMART" id="SM00345">
    <property type="entry name" value="HTH_GNTR"/>
    <property type="match status" value="1"/>
</dbReference>
<dbReference type="Pfam" id="PF00155">
    <property type="entry name" value="Aminotran_1_2"/>
    <property type="match status" value="1"/>
</dbReference>
<protein>
    <submittedName>
        <fullName evidence="7">PLP-dependent aminotransferase family protein</fullName>
    </submittedName>
</protein>
<evidence type="ECO:0000256" key="4">
    <source>
        <dbReference type="ARBA" id="ARBA00023125"/>
    </source>
</evidence>
<accession>A0A7X8TJA0</accession>
<comment type="similarity">
    <text evidence="1">In the C-terminal section; belongs to the class-I pyridoxal-phosphate-dependent aminotransferase family.</text>
</comment>
<organism evidence="7 8">
    <name type="scientific">Nesterenkonia sedimenti</name>
    <dbReference type="NCBI Taxonomy" id="1463632"/>
    <lineage>
        <taxon>Bacteria</taxon>
        <taxon>Bacillati</taxon>
        <taxon>Actinomycetota</taxon>
        <taxon>Actinomycetes</taxon>
        <taxon>Micrococcales</taxon>
        <taxon>Micrococcaceae</taxon>
        <taxon>Nesterenkonia</taxon>
    </lineage>
</organism>
<keyword evidence="2" id="KW-0663">Pyridoxal phosphate</keyword>
<dbReference type="InterPro" id="IPR000524">
    <property type="entry name" value="Tscrpt_reg_HTH_GntR"/>
</dbReference>
<keyword evidence="5" id="KW-0804">Transcription</keyword>
<dbReference type="CDD" id="cd07377">
    <property type="entry name" value="WHTH_GntR"/>
    <property type="match status" value="1"/>
</dbReference>
<dbReference type="SUPFAM" id="SSF46785">
    <property type="entry name" value="Winged helix' DNA-binding domain"/>
    <property type="match status" value="1"/>
</dbReference>